<dbReference type="Pfam" id="PF13416">
    <property type="entry name" value="SBP_bac_8"/>
    <property type="match status" value="1"/>
</dbReference>
<name>A0A9D2J410_9MICO</name>
<feature type="region of interest" description="Disordered" evidence="1">
    <location>
        <begin position="32"/>
        <end position="51"/>
    </location>
</feature>
<dbReference type="PROSITE" id="PS51318">
    <property type="entry name" value="TAT"/>
    <property type="match status" value="1"/>
</dbReference>
<dbReference type="InterPro" id="IPR006311">
    <property type="entry name" value="TAT_signal"/>
</dbReference>
<comment type="caution">
    <text evidence="2">The sequence shown here is derived from an EMBL/GenBank/DDBJ whole genome shotgun (WGS) entry which is preliminary data.</text>
</comment>
<reference evidence="2" key="1">
    <citation type="journal article" date="2021" name="PeerJ">
        <title>Extensive microbial diversity within the chicken gut microbiome revealed by metagenomics and culture.</title>
        <authorList>
            <person name="Gilroy R."/>
            <person name="Ravi A."/>
            <person name="Getino M."/>
            <person name="Pursley I."/>
            <person name="Horton D.L."/>
            <person name="Alikhan N.F."/>
            <person name="Baker D."/>
            <person name="Gharbi K."/>
            <person name="Hall N."/>
            <person name="Watson M."/>
            <person name="Adriaenssens E.M."/>
            <person name="Foster-Nyarko E."/>
            <person name="Jarju S."/>
            <person name="Secka A."/>
            <person name="Antonio M."/>
            <person name="Oren A."/>
            <person name="Chaudhuri R.R."/>
            <person name="La Ragione R."/>
            <person name="Hildebrand F."/>
            <person name="Pallen M.J."/>
        </authorList>
    </citation>
    <scope>NUCLEOTIDE SEQUENCE</scope>
    <source>
        <strain evidence="2">ChiGjej4B4-7305</strain>
    </source>
</reference>
<sequence length="433" mass="46354">MSEKFDLTRRGALHVFGGGGLLAAVAACAGPGSGGGGEEPPDTGGGDGEIGGEISFAHWRAEDQEVLAEIIESFSADNEGATVRQDISPSNDYQSNALQQIRSGNIGDLFVAFRGAQFVDMVSAGLYADLSDTDVVGKYNPSLIEAGAQDGKQFGLPYQMVFNQPVSNLDVLEEAGISEPPPDWDGWLSMCEDILSIDKIPMAWPGGEIGNAGHLFNCMMMNNAPSDDMCAKIESGEYKCTDDWFLHTLEQYVELRPYFQNNATGTAVEPAQQMFASGDAALLLTGSFHIAAVRAMDAQFPMGMMAPITVSADEAKYVGIHNATFILGVNTASENQATAMALLEYLSETEPASIYANGTAQHLTVAEVNYENEDLAATADWLEKDTMLAPRFQFNDLDIRNAAEQSCIDVVGGTSPEQAAEQAQQIIDERVNA</sequence>
<dbReference type="AlphaFoldDB" id="A0A9D2J410"/>
<accession>A0A9D2J410</accession>
<dbReference type="EMBL" id="DXBY01000113">
    <property type="protein sequence ID" value="HIZ35467.1"/>
    <property type="molecule type" value="Genomic_DNA"/>
</dbReference>
<evidence type="ECO:0000313" key="3">
    <source>
        <dbReference type="Proteomes" id="UP000824037"/>
    </source>
</evidence>
<dbReference type="InterPro" id="IPR006059">
    <property type="entry name" value="SBP"/>
</dbReference>
<evidence type="ECO:0000313" key="2">
    <source>
        <dbReference type="EMBL" id="HIZ35467.1"/>
    </source>
</evidence>
<dbReference type="Gene3D" id="3.40.190.10">
    <property type="entry name" value="Periplasmic binding protein-like II"/>
    <property type="match status" value="2"/>
</dbReference>
<reference evidence="2" key="2">
    <citation type="submission" date="2021-04" db="EMBL/GenBank/DDBJ databases">
        <authorList>
            <person name="Gilroy R."/>
        </authorList>
    </citation>
    <scope>NUCLEOTIDE SEQUENCE</scope>
    <source>
        <strain evidence="2">ChiGjej4B4-7305</strain>
    </source>
</reference>
<dbReference type="PANTHER" id="PTHR43649:SF12">
    <property type="entry name" value="DIACETYLCHITOBIOSE BINDING PROTEIN DASA"/>
    <property type="match status" value="1"/>
</dbReference>
<evidence type="ECO:0000256" key="1">
    <source>
        <dbReference type="SAM" id="MobiDB-lite"/>
    </source>
</evidence>
<dbReference type="PROSITE" id="PS51257">
    <property type="entry name" value="PROKAR_LIPOPROTEIN"/>
    <property type="match status" value="1"/>
</dbReference>
<dbReference type="Proteomes" id="UP000824037">
    <property type="component" value="Unassembled WGS sequence"/>
</dbReference>
<gene>
    <name evidence="2" type="ORF">H9815_06790</name>
</gene>
<dbReference type="InterPro" id="IPR050490">
    <property type="entry name" value="Bact_solute-bd_prot1"/>
</dbReference>
<proteinExistence type="predicted"/>
<organism evidence="2 3">
    <name type="scientific">Candidatus Ruania gallistercoris</name>
    <dbReference type="NCBI Taxonomy" id="2838746"/>
    <lineage>
        <taxon>Bacteria</taxon>
        <taxon>Bacillati</taxon>
        <taxon>Actinomycetota</taxon>
        <taxon>Actinomycetes</taxon>
        <taxon>Micrococcales</taxon>
        <taxon>Ruaniaceae</taxon>
        <taxon>Ruania</taxon>
    </lineage>
</organism>
<dbReference type="PANTHER" id="PTHR43649">
    <property type="entry name" value="ARABINOSE-BINDING PROTEIN-RELATED"/>
    <property type="match status" value="1"/>
</dbReference>
<protein>
    <submittedName>
        <fullName evidence="2">Extracellular solute-binding protein</fullName>
    </submittedName>
</protein>
<dbReference type="SUPFAM" id="SSF53850">
    <property type="entry name" value="Periplasmic binding protein-like II"/>
    <property type="match status" value="1"/>
</dbReference>